<sequence>MVYAFSLAATRCPPSAQAPQILQNKPKQGVGVSFAGNIPYQRYALESDSIIDTGLPND</sequence>
<proteinExistence type="predicted"/>
<accession>I1CNJ5</accession>
<reference evidence="1 2" key="1">
    <citation type="journal article" date="2009" name="PLoS Genet.">
        <title>Genomic analysis of the basal lineage fungus Rhizopus oryzae reveals a whole-genome duplication.</title>
        <authorList>
            <person name="Ma L.-J."/>
            <person name="Ibrahim A.S."/>
            <person name="Skory C."/>
            <person name="Grabherr M.G."/>
            <person name="Burger G."/>
            <person name="Butler M."/>
            <person name="Elias M."/>
            <person name="Idnurm A."/>
            <person name="Lang B.F."/>
            <person name="Sone T."/>
            <person name="Abe A."/>
            <person name="Calvo S.E."/>
            <person name="Corrochano L.M."/>
            <person name="Engels R."/>
            <person name="Fu J."/>
            <person name="Hansberg W."/>
            <person name="Kim J.-M."/>
            <person name="Kodira C.D."/>
            <person name="Koehrsen M.J."/>
            <person name="Liu B."/>
            <person name="Miranda-Saavedra D."/>
            <person name="O'Leary S."/>
            <person name="Ortiz-Castellanos L."/>
            <person name="Poulter R."/>
            <person name="Rodriguez-Romero J."/>
            <person name="Ruiz-Herrera J."/>
            <person name="Shen Y.-Q."/>
            <person name="Zeng Q."/>
            <person name="Galagan J."/>
            <person name="Birren B.W."/>
            <person name="Cuomo C.A."/>
            <person name="Wickes B.L."/>
        </authorList>
    </citation>
    <scope>NUCLEOTIDE SEQUENCE [LARGE SCALE GENOMIC DNA]</scope>
    <source>
        <strain evidence="2">RA 99-880 / ATCC MYA-4621 / FGSC 9543 / NRRL 43880</strain>
    </source>
</reference>
<name>I1CNJ5_RHIO9</name>
<dbReference type="GeneID" id="93621701"/>
<evidence type="ECO:0000313" key="2">
    <source>
        <dbReference type="Proteomes" id="UP000009138"/>
    </source>
</evidence>
<dbReference type="AlphaFoldDB" id="I1CNJ5"/>
<keyword evidence="2" id="KW-1185">Reference proteome</keyword>
<evidence type="ECO:0000313" key="1">
    <source>
        <dbReference type="EMBL" id="EIE90025.1"/>
    </source>
</evidence>
<dbReference type="Proteomes" id="UP000009138">
    <property type="component" value="Unassembled WGS sequence"/>
</dbReference>
<dbReference type="RefSeq" id="XP_067525421.1">
    <property type="nucleotide sequence ID" value="XM_067669320.1"/>
</dbReference>
<dbReference type="InParanoid" id="I1CNJ5"/>
<dbReference type="VEuPathDB" id="FungiDB:RO3G_14736"/>
<dbReference type="EMBL" id="CH476745">
    <property type="protein sequence ID" value="EIE90025.1"/>
    <property type="molecule type" value="Genomic_DNA"/>
</dbReference>
<protein>
    <submittedName>
        <fullName evidence="1">Uncharacterized protein</fullName>
    </submittedName>
</protein>
<gene>
    <name evidence="1" type="ORF">RO3G_14736</name>
</gene>
<organism evidence="1 2">
    <name type="scientific">Rhizopus delemar (strain RA 99-880 / ATCC MYA-4621 / FGSC 9543 / NRRL 43880)</name>
    <name type="common">Mucormycosis agent</name>
    <name type="synonym">Rhizopus arrhizus var. delemar</name>
    <dbReference type="NCBI Taxonomy" id="246409"/>
    <lineage>
        <taxon>Eukaryota</taxon>
        <taxon>Fungi</taxon>
        <taxon>Fungi incertae sedis</taxon>
        <taxon>Mucoromycota</taxon>
        <taxon>Mucoromycotina</taxon>
        <taxon>Mucoromycetes</taxon>
        <taxon>Mucorales</taxon>
        <taxon>Mucorineae</taxon>
        <taxon>Rhizopodaceae</taxon>
        <taxon>Rhizopus</taxon>
    </lineage>
</organism>